<protein>
    <submittedName>
        <fullName evidence="1">Uncharacterized protein</fullName>
    </submittedName>
</protein>
<accession>A0A2P2N8L1</accession>
<organism evidence="1">
    <name type="scientific">Rhizophora mucronata</name>
    <name type="common">Asiatic mangrove</name>
    <dbReference type="NCBI Taxonomy" id="61149"/>
    <lineage>
        <taxon>Eukaryota</taxon>
        <taxon>Viridiplantae</taxon>
        <taxon>Streptophyta</taxon>
        <taxon>Embryophyta</taxon>
        <taxon>Tracheophyta</taxon>
        <taxon>Spermatophyta</taxon>
        <taxon>Magnoliopsida</taxon>
        <taxon>eudicotyledons</taxon>
        <taxon>Gunneridae</taxon>
        <taxon>Pentapetalae</taxon>
        <taxon>rosids</taxon>
        <taxon>fabids</taxon>
        <taxon>Malpighiales</taxon>
        <taxon>Rhizophoraceae</taxon>
        <taxon>Rhizophora</taxon>
    </lineage>
</organism>
<reference evidence="1" key="1">
    <citation type="submission" date="2018-02" db="EMBL/GenBank/DDBJ databases">
        <title>Rhizophora mucronata_Transcriptome.</title>
        <authorList>
            <person name="Meera S.P."/>
            <person name="Sreeshan A."/>
            <person name="Augustine A."/>
        </authorList>
    </citation>
    <scope>NUCLEOTIDE SEQUENCE</scope>
    <source>
        <tissue evidence="1">Leaf</tissue>
    </source>
</reference>
<proteinExistence type="predicted"/>
<dbReference type="EMBL" id="GGEC01058337">
    <property type="protein sequence ID" value="MBX38821.1"/>
    <property type="molecule type" value="Transcribed_RNA"/>
</dbReference>
<dbReference type="AlphaFoldDB" id="A0A2P2N8L1"/>
<evidence type="ECO:0000313" key="1">
    <source>
        <dbReference type="EMBL" id="MBX38821.1"/>
    </source>
</evidence>
<name>A0A2P2N8L1_RHIMU</name>
<sequence>MGGHTDAITSIATSNLQAYVEIKSSSTSLFIYHSDL</sequence>